<evidence type="ECO:0000256" key="7">
    <source>
        <dbReference type="ARBA" id="ARBA00022729"/>
    </source>
</evidence>
<keyword evidence="19" id="KW-1185">Reference proteome</keyword>
<keyword evidence="5" id="KW-0410">Iron transport</keyword>
<dbReference type="NCBIfam" id="TIGR01783">
    <property type="entry name" value="TonB-siderophor"/>
    <property type="match status" value="1"/>
</dbReference>
<keyword evidence="3 14" id="KW-0813">Transport</keyword>
<keyword evidence="10 15" id="KW-0798">TonB box</keyword>
<dbReference type="InterPro" id="IPR039426">
    <property type="entry name" value="TonB-dep_rcpt-like"/>
</dbReference>
<keyword evidence="9" id="KW-0406">Ion transport</keyword>
<dbReference type="GO" id="GO:0009279">
    <property type="term" value="C:cell outer membrane"/>
    <property type="evidence" value="ECO:0007669"/>
    <property type="project" value="UniProtKB-SubCell"/>
</dbReference>
<dbReference type="FunFam" id="2.170.130.10:FF:000001">
    <property type="entry name" value="Catecholate siderophore TonB-dependent receptor"/>
    <property type="match status" value="1"/>
</dbReference>
<keyword evidence="4 14" id="KW-1134">Transmembrane beta strand</keyword>
<evidence type="ECO:0000256" key="13">
    <source>
        <dbReference type="ARBA" id="ARBA00023237"/>
    </source>
</evidence>
<evidence type="ECO:0000256" key="10">
    <source>
        <dbReference type="ARBA" id="ARBA00023077"/>
    </source>
</evidence>
<dbReference type="Gene3D" id="2.40.170.20">
    <property type="entry name" value="TonB-dependent receptor, beta-barrel domain"/>
    <property type="match status" value="1"/>
</dbReference>
<dbReference type="GO" id="GO:0015891">
    <property type="term" value="P:siderophore transport"/>
    <property type="evidence" value="ECO:0007669"/>
    <property type="project" value="InterPro"/>
</dbReference>
<comment type="subcellular location">
    <subcellularLocation>
        <location evidence="1 14">Cell outer membrane</location>
        <topology evidence="1 14">Multi-pass membrane protein</topology>
    </subcellularLocation>
</comment>
<evidence type="ECO:0000313" key="18">
    <source>
        <dbReference type="EMBL" id="KAA5610964.1"/>
    </source>
</evidence>
<evidence type="ECO:0000256" key="5">
    <source>
        <dbReference type="ARBA" id="ARBA00022496"/>
    </source>
</evidence>
<name>A0A5M6IRR4_9PROT</name>
<evidence type="ECO:0000256" key="14">
    <source>
        <dbReference type="PROSITE-ProRule" id="PRU01360"/>
    </source>
</evidence>
<evidence type="ECO:0000259" key="16">
    <source>
        <dbReference type="Pfam" id="PF00593"/>
    </source>
</evidence>
<accession>A0A5M6IRR4</accession>
<comment type="similarity">
    <text evidence="2 14 15">Belongs to the TonB-dependent receptor family.</text>
</comment>
<keyword evidence="7" id="KW-0732">Signal</keyword>
<feature type="domain" description="TonB-dependent receptor plug" evidence="17">
    <location>
        <begin position="63"/>
        <end position="169"/>
    </location>
</feature>
<protein>
    <submittedName>
        <fullName evidence="18">TonB-dependent siderophore receptor</fullName>
    </submittedName>
</protein>
<reference evidence="18 19" key="1">
    <citation type="submission" date="2019-09" db="EMBL/GenBank/DDBJ databases">
        <title>Genome sequence of Rhodovastum atsumiense, a diverse member of the Acetobacteraceae family of non-sulfur purple photosynthetic bacteria.</title>
        <authorList>
            <person name="Meyer T."/>
            <person name="Kyndt J."/>
        </authorList>
    </citation>
    <scope>NUCLEOTIDE SEQUENCE [LARGE SCALE GENOMIC DNA]</scope>
    <source>
        <strain evidence="18 19">DSM 21279</strain>
    </source>
</reference>
<dbReference type="SUPFAM" id="SSF56935">
    <property type="entry name" value="Porins"/>
    <property type="match status" value="1"/>
</dbReference>
<dbReference type="AlphaFoldDB" id="A0A5M6IRR4"/>
<evidence type="ECO:0000256" key="4">
    <source>
        <dbReference type="ARBA" id="ARBA00022452"/>
    </source>
</evidence>
<evidence type="ECO:0000256" key="1">
    <source>
        <dbReference type="ARBA" id="ARBA00004571"/>
    </source>
</evidence>
<dbReference type="PANTHER" id="PTHR32552:SF68">
    <property type="entry name" value="FERRICHROME OUTER MEMBRANE TRANSPORTER_PHAGE RECEPTOR"/>
    <property type="match status" value="1"/>
</dbReference>
<evidence type="ECO:0000256" key="8">
    <source>
        <dbReference type="ARBA" id="ARBA00023004"/>
    </source>
</evidence>
<evidence type="ECO:0000256" key="2">
    <source>
        <dbReference type="ARBA" id="ARBA00009810"/>
    </source>
</evidence>
<evidence type="ECO:0000256" key="11">
    <source>
        <dbReference type="ARBA" id="ARBA00023136"/>
    </source>
</evidence>
<dbReference type="Pfam" id="PF07715">
    <property type="entry name" value="Plug"/>
    <property type="match status" value="1"/>
</dbReference>
<keyword evidence="11 14" id="KW-0472">Membrane</keyword>
<dbReference type="PROSITE" id="PS52016">
    <property type="entry name" value="TONB_DEPENDENT_REC_3"/>
    <property type="match status" value="1"/>
</dbReference>
<evidence type="ECO:0000313" key="19">
    <source>
        <dbReference type="Proteomes" id="UP000325255"/>
    </source>
</evidence>
<keyword evidence="13 14" id="KW-0998">Cell outer membrane</keyword>
<dbReference type="Gene3D" id="2.170.130.10">
    <property type="entry name" value="TonB-dependent receptor, plug domain"/>
    <property type="match status" value="1"/>
</dbReference>
<dbReference type="InterPro" id="IPR036942">
    <property type="entry name" value="Beta-barrel_TonB_sf"/>
</dbReference>
<gene>
    <name evidence="18" type="ORF">F1189_17025</name>
</gene>
<keyword evidence="8" id="KW-0408">Iron</keyword>
<dbReference type="FunFam" id="2.40.170.20:FF:000005">
    <property type="entry name" value="TonB-dependent siderophore receptor"/>
    <property type="match status" value="1"/>
</dbReference>
<evidence type="ECO:0000256" key="12">
    <source>
        <dbReference type="ARBA" id="ARBA00023170"/>
    </source>
</evidence>
<evidence type="ECO:0000256" key="6">
    <source>
        <dbReference type="ARBA" id="ARBA00022692"/>
    </source>
</evidence>
<evidence type="ECO:0000256" key="15">
    <source>
        <dbReference type="RuleBase" id="RU003357"/>
    </source>
</evidence>
<comment type="caution">
    <text evidence="18">The sequence shown here is derived from an EMBL/GenBank/DDBJ whole genome shotgun (WGS) entry which is preliminary data.</text>
</comment>
<dbReference type="PANTHER" id="PTHR32552">
    <property type="entry name" value="FERRICHROME IRON RECEPTOR-RELATED"/>
    <property type="match status" value="1"/>
</dbReference>
<dbReference type="Proteomes" id="UP000325255">
    <property type="component" value="Unassembled WGS sequence"/>
</dbReference>
<proteinExistence type="inferred from homology"/>
<dbReference type="OrthoDB" id="9760333at2"/>
<sequence length="717" mass="77772">MGTGLSGQFTDPKTVTLLPAMSNAGDMTLPEVNVQATAWHAWQPISGYVAPLTTTGTKTDTPLIEAPQSVGVVTRDQIDDQGARTVAQALRYTAGVLPEVRPSARYDTVYVRGFGGQGTNAAYVGFLDGLRQQRGVSYAIPNVDPWLLERIEVLRGPASVLYGQTGAGGLVNLVSRRPTEMPTHEVRVDVGNDGYAQGAFDFGGPLTGDGDFLYRLTGVGQMSDTQYDFSKERRLAIAPAVTWKPDQDTTLTLLANYQYDPDGGFYNFVPATGTVTANPYGTLPSGFFAGDPNWNRYQRRAGSIGYQFERRIDDVWTVRQNFRYQHISSEFRAVSGRAVAANQRTLTRIATQSIEEANTVALDNQVQASFATGPLFHTVLTGLDWSYSSASRKLGSVTAPSLDLFAPVYNVRIPVIPLATTLQDQDQLGGYLQDQMAFGRWRLNIGVRLDRATTETVTVATGARTTQTDNAVTWRTGLLYLFDNGLAPYVSYATSFLPNSGTYSPARGGGAFKPTTGELFETGVKFQPAGYNSFVQAALFQITQQNVLTTDPLNSSYSTQTGEIRSRGFELEGRASLTDSLDLIGTYAYTDARITRSTVAGVSGNQAPSVPEHMASAWADYSFREGRLAGFGIGAGIRYIGSAPGDEANSFRVPGFALFDAAIRYDLGALHDKLKGTQLALNASNLFDKEYISSCSTATTCFFGNRRTVIGSLSYRW</sequence>
<keyword evidence="6 14" id="KW-0812">Transmembrane</keyword>
<evidence type="ECO:0000259" key="17">
    <source>
        <dbReference type="Pfam" id="PF07715"/>
    </source>
</evidence>
<evidence type="ECO:0000256" key="9">
    <source>
        <dbReference type="ARBA" id="ARBA00023065"/>
    </source>
</evidence>
<dbReference type="Pfam" id="PF00593">
    <property type="entry name" value="TonB_dep_Rec_b-barrel"/>
    <property type="match status" value="1"/>
</dbReference>
<dbReference type="EMBL" id="VWPK01000026">
    <property type="protein sequence ID" value="KAA5610964.1"/>
    <property type="molecule type" value="Genomic_DNA"/>
</dbReference>
<dbReference type="GO" id="GO:0038023">
    <property type="term" value="F:signaling receptor activity"/>
    <property type="evidence" value="ECO:0007669"/>
    <property type="project" value="InterPro"/>
</dbReference>
<dbReference type="GO" id="GO:0015344">
    <property type="term" value="F:siderophore uptake transmembrane transporter activity"/>
    <property type="evidence" value="ECO:0007669"/>
    <property type="project" value="TreeGrafter"/>
</dbReference>
<evidence type="ECO:0000256" key="3">
    <source>
        <dbReference type="ARBA" id="ARBA00022448"/>
    </source>
</evidence>
<dbReference type="InterPro" id="IPR037066">
    <property type="entry name" value="Plug_dom_sf"/>
</dbReference>
<dbReference type="InterPro" id="IPR012910">
    <property type="entry name" value="Plug_dom"/>
</dbReference>
<feature type="domain" description="TonB-dependent receptor-like beta-barrel" evidence="16">
    <location>
        <begin position="243"/>
        <end position="686"/>
    </location>
</feature>
<keyword evidence="12 18" id="KW-0675">Receptor</keyword>
<dbReference type="InterPro" id="IPR000531">
    <property type="entry name" value="Beta-barrel_TonB"/>
</dbReference>
<dbReference type="CDD" id="cd01347">
    <property type="entry name" value="ligand_gated_channel"/>
    <property type="match status" value="1"/>
</dbReference>
<organism evidence="18 19">
    <name type="scientific">Rhodovastum atsumiense</name>
    <dbReference type="NCBI Taxonomy" id="504468"/>
    <lineage>
        <taxon>Bacteria</taxon>
        <taxon>Pseudomonadati</taxon>
        <taxon>Pseudomonadota</taxon>
        <taxon>Alphaproteobacteria</taxon>
        <taxon>Acetobacterales</taxon>
        <taxon>Acetobacteraceae</taxon>
        <taxon>Rhodovastum</taxon>
    </lineage>
</organism>
<dbReference type="InterPro" id="IPR010105">
    <property type="entry name" value="TonB_sidphr_rcpt"/>
</dbReference>